<dbReference type="InterPro" id="IPR026891">
    <property type="entry name" value="Fn3-like"/>
</dbReference>
<dbReference type="EMBL" id="JAAABM010000026">
    <property type="protein sequence ID" value="KAF7670956.1"/>
    <property type="molecule type" value="Genomic_DNA"/>
</dbReference>
<gene>
    <name evidence="11" type="ORF">GT037_010920</name>
</gene>
<comment type="pathway">
    <text evidence="2">Glycan metabolism; cellulose degradation.</text>
</comment>
<dbReference type="InterPro" id="IPR050288">
    <property type="entry name" value="Cellulose_deg_GH3"/>
</dbReference>
<dbReference type="Gene3D" id="3.40.50.1700">
    <property type="entry name" value="Glycoside hydrolase family 3 C-terminal domain"/>
    <property type="match status" value="1"/>
</dbReference>
<evidence type="ECO:0000256" key="5">
    <source>
        <dbReference type="ARBA" id="ARBA00022801"/>
    </source>
</evidence>
<comment type="catalytic activity">
    <reaction evidence="1">
        <text>Hydrolysis of terminal, non-reducing beta-D-glucosyl residues with release of beta-D-glucose.</text>
        <dbReference type="EC" id="3.2.1.21"/>
    </reaction>
</comment>
<reference evidence="11" key="2">
    <citation type="submission" date="2020-08" db="EMBL/GenBank/DDBJ databases">
        <title>Draft Genome Sequence of Cumin Blight Pathogen Alternaria burnsii.</title>
        <authorList>
            <person name="Feng Z."/>
        </authorList>
    </citation>
    <scope>NUCLEOTIDE SEQUENCE</scope>
    <source>
        <strain evidence="11">CBS107.38</strain>
    </source>
</reference>
<feature type="domain" description="PA14" evidence="10">
    <location>
        <begin position="373"/>
        <end position="530"/>
    </location>
</feature>
<evidence type="ECO:0000256" key="8">
    <source>
        <dbReference type="ARBA" id="ARBA00023295"/>
    </source>
</evidence>
<dbReference type="PANTHER" id="PTHR42715">
    <property type="entry name" value="BETA-GLUCOSIDASE"/>
    <property type="match status" value="1"/>
</dbReference>
<evidence type="ECO:0000256" key="9">
    <source>
        <dbReference type="ARBA" id="ARBA00023326"/>
    </source>
</evidence>
<evidence type="ECO:0000313" key="12">
    <source>
        <dbReference type="Proteomes" id="UP000596902"/>
    </source>
</evidence>
<keyword evidence="8" id="KW-0326">Glycosidase</keyword>
<comment type="caution">
    <text evidence="11">The sequence shown here is derived from an EMBL/GenBank/DDBJ whole genome shotgun (WGS) entry which is preliminary data.</text>
</comment>
<keyword evidence="9" id="KW-0624">Polysaccharide degradation</keyword>
<dbReference type="InterPro" id="IPR036962">
    <property type="entry name" value="Glyco_hydro_3_N_sf"/>
</dbReference>
<dbReference type="Pfam" id="PF00933">
    <property type="entry name" value="Glyco_hydro_3"/>
    <property type="match status" value="1"/>
</dbReference>
<dbReference type="SMART" id="SM01217">
    <property type="entry name" value="Fn3_like"/>
    <property type="match status" value="1"/>
</dbReference>
<evidence type="ECO:0000256" key="4">
    <source>
        <dbReference type="ARBA" id="ARBA00012744"/>
    </source>
</evidence>
<dbReference type="FunFam" id="2.60.40.10:FF:000495">
    <property type="entry name" value="Periplasmic beta-glucosidase"/>
    <property type="match status" value="1"/>
</dbReference>
<dbReference type="PROSITE" id="PS51820">
    <property type="entry name" value="PA14"/>
    <property type="match status" value="1"/>
</dbReference>
<dbReference type="Pfam" id="PF07691">
    <property type="entry name" value="PA14"/>
    <property type="match status" value="1"/>
</dbReference>
<dbReference type="InterPro" id="IPR001764">
    <property type="entry name" value="Glyco_hydro_3_N"/>
</dbReference>
<protein>
    <recommendedName>
        <fullName evidence="4">beta-glucosidase</fullName>
        <ecNumber evidence="4">3.2.1.21</ecNumber>
    </recommendedName>
</protein>
<dbReference type="Pfam" id="PF14310">
    <property type="entry name" value="Fn3-like"/>
    <property type="match status" value="1"/>
</dbReference>
<dbReference type="SUPFAM" id="SSF51445">
    <property type="entry name" value="(Trans)glycosidases"/>
    <property type="match status" value="1"/>
</dbReference>
<dbReference type="Pfam" id="PF01915">
    <property type="entry name" value="Glyco_hydro_3_C"/>
    <property type="match status" value="1"/>
</dbReference>
<dbReference type="GO" id="GO:0008422">
    <property type="term" value="F:beta-glucosidase activity"/>
    <property type="evidence" value="ECO:0007669"/>
    <property type="project" value="UniProtKB-EC"/>
</dbReference>
<accession>A0A8H7AUV1</accession>
<evidence type="ECO:0000259" key="10">
    <source>
        <dbReference type="PROSITE" id="PS51820"/>
    </source>
</evidence>
<dbReference type="GeneID" id="62209145"/>
<comment type="similarity">
    <text evidence="3">Belongs to the glycosyl hydrolase 3 family.</text>
</comment>
<dbReference type="InterPro" id="IPR036881">
    <property type="entry name" value="Glyco_hydro_3_C_sf"/>
</dbReference>
<dbReference type="GO" id="GO:0009251">
    <property type="term" value="P:glucan catabolic process"/>
    <property type="evidence" value="ECO:0007669"/>
    <property type="project" value="TreeGrafter"/>
</dbReference>
<dbReference type="InterPro" id="IPR017853">
    <property type="entry name" value="GH"/>
</dbReference>
<dbReference type="AlphaFoldDB" id="A0A8H7AUV1"/>
<proteinExistence type="inferred from homology"/>
<dbReference type="InterPro" id="IPR002772">
    <property type="entry name" value="Glyco_hydro_3_C"/>
</dbReference>
<evidence type="ECO:0000256" key="1">
    <source>
        <dbReference type="ARBA" id="ARBA00000448"/>
    </source>
</evidence>
<dbReference type="Gene3D" id="3.20.20.300">
    <property type="entry name" value="Glycoside hydrolase, family 3, N-terminal domain"/>
    <property type="match status" value="1"/>
</dbReference>
<dbReference type="SUPFAM" id="SSF56988">
    <property type="entry name" value="Anthrax protective antigen"/>
    <property type="match status" value="1"/>
</dbReference>
<keyword evidence="7" id="KW-0119">Carbohydrate metabolism</keyword>
<sequence>MGFDHGDHFFLKGLITQMTFEEKVSLLCGSSFWETSGIDRLGIPRMKLTDGPSGARGEDFNSGLSSACFPAGITLAASFSEQLAREVGKALAQETQTKGARVLLAPTVCPHRHPLGGRNLESFGEDPLLAGRLATEYIKGIQGEGIGACIKHFAANEQETNRSSIDARVGERALREIYIKPFEIAIKGSQPWSIMTAYNVVNGTHADSNKTLLNDILRKQWGYDGHVVADWGGMNSLATALNAGVDLEMPGPASWRTVENIQRALDNNEVSMETLETRIFENLKFLQRSGGFDHATIPLERAEDLLEHRALIRRAGAESAVLLKNKNDVLPLNKEKIGSIAMIGLAKQCLSQGGGSAAVNPHHNITPFKAFEEAVDGKIQLSYAEGAPVLRNLPACSKDVVDLDGNPGFSFQDPTGYSRVIVTGIFTPSTSGKHYISLATLGNTKVYINDELVYDIEGKSADVYAILIGVAVEEQKQFDFVANKPYQIRLEASTVEDPDVKESFMSKCLGFNFGFMEQHLMEADLLQEAIDVASSSDVAIVFVGNTPAWETEGADRITMALPRDGSLDRLITAVAATNPHTIVVNSTGSPITMPWLQDVSAVLQAWFPGQEAGYSIADVIFGSACPGGKLPVTFPKALSDAPAFDNFPGNLEANFVEYKEGIYIGYRHYDRKPETILFPFGFGLSYTTFDVSNVSISSTSLEKGLCLTVTAHVTNTGARPGSETVQVYVGPSNEGAIDRPLKELKGFAKVHLCPGAQQSISVSLEAEKFAYFNEERGMWAVDAGEYAIFVGVSSAQIVSTKKVDMSASFEFDA</sequence>
<evidence type="ECO:0000256" key="6">
    <source>
        <dbReference type="ARBA" id="ARBA00023180"/>
    </source>
</evidence>
<evidence type="ECO:0000313" key="11">
    <source>
        <dbReference type="EMBL" id="KAF7670956.1"/>
    </source>
</evidence>
<keyword evidence="12" id="KW-1185">Reference proteome</keyword>
<dbReference type="PANTHER" id="PTHR42715:SF3">
    <property type="entry name" value="BETA-GLUCOSIDASE B-RELATED"/>
    <property type="match status" value="1"/>
</dbReference>
<dbReference type="InterPro" id="IPR013783">
    <property type="entry name" value="Ig-like_fold"/>
</dbReference>
<name>A0A8H7AUV1_9PLEO</name>
<organism evidence="11 12">
    <name type="scientific">Alternaria burnsii</name>
    <dbReference type="NCBI Taxonomy" id="1187904"/>
    <lineage>
        <taxon>Eukaryota</taxon>
        <taxon>Fungi</taxon>
        <taxon>Dikarya</taxon>
        <taxon>Ascomycota</taxon>
        <taxon>Pezizomycotina</taxon>
        <taxon>Dothideomycetes</taxon>
        <taxon>Pleosporomycetidae</taxon>
        <taxon>Pleosporales</taxon>
        <taxon>Pleosporineae</taxon>
        <taxon>Pleosporaceae</taxon>
        <taxon>Alternaria</taxon>
        <taxon>Alternaria sect. Alternaria</taxon>
    </lineage>
</organism>
<dbReference type="InterPro" id="IPR037524">
    <property type="entry name" value="PA14/GLEYA"/>
</dbReference>
<dbReference type="SUPFAM" id="SSF52279">
    <property type="entry name" value="Beta-D-glucan exohydrolase, C-terminal domain"/>
    <property type="match status" value="1"/>
</dbReference>
<evidence type="ECO:0000256" key="2">
    <source>
        <dbReference type="ARBA" id="ARBA00004987"/>
    </source>
</evidence>
<dbReference type="InterPro" id="IPR011658">
    <property type="entry name" value="PA14_dom"/>
</dbReference>
<dbReference type="Proteomes" id="UP000596902">
    <property type="component" value="Unassembled WGS sequence"/>
</dbReference>
<dbReference type="Gene3D" id="2.60.120.260">
    <property type="entry name" value="Galactose-binding domain-like"/>
    <property type="match status" value="1"/>
</dbReference>
<dbReference type="Gene3D" id="2.60.40.10">
    <property type="entry name" value="Immunoglobulins"/>
    <property type="match status" value="1"/>
</dbReference>
<reference evidence="11" key="1">
    <citation type="submission" date="2020-01" db="EMBL/GenBank/DDBJ databases">
        <authorList>
            <person name="Feng Z.H.Z."/>
        </authorList>
    </citation>
    <scope>NUCLEOTIDE SEQUENCE</scope>
    <source>
        <strain evidence="11">CBS107.38</strain>
    </source>
</reference>
<evidence type="ECO:0000256" key="7">
    <source>
        <dbReference type="ARBA" id="ARBA00023277"/>
    </source>
</evidence>
<dbReference type="RefSeq" id="XP_038781338.1">
    <property type="nucleotide sequence ID" value="XM_038935967.1"/>
</dbReference>
<dbReference type="PRINTS" id="PR00133">
    <property type="entry name" value="GLHYDRLASE3"/>
</dbReference>
<dbReference type="EC" id="3.2.1.21" evidence="4"/>
<keyword evidence="5 11" id="KW-0378">Hydrolase</keyword>
<keyword evidence="6" id="KW-0325">Glycoprotein</keyword>
<evidence type="ECO:0000256" key="3">
    <source>
        <dbReference type="ARBA" id="ARBA00005336"/>
    </source>
</evidence>